<dbReference type="InterPro" id="IPR015424">
    <property type="entry name" value="PyrdxlP-dep_Trfase"/>
</dbReference>
<sequence>MKNDSQSLRLLFNLDPDIVFLNHGSYGACPKPVFKAYQQYQKDLERHPVQFMQETVYELLERSRAALGAYINCDKEDIIYVPNPTHAVGTVIHNVDLEPGEEVLSTNLEYGSCDRMWTYDAEQRGYKYIQAEMNLPIEDKEIFLNEFWSFANDQTKYVFISQITSTTGMILPIPEIVVEAKKRGIKTIIDGAHVPAHISLNIKELDPDYYTGALHKWLCCPKGISFLYVKKEYQGGIQPMVKSWGWGEEYEEFKPSAQLHSPSRFINVFQWQGTKDMSVFFTVPEAIQFQKEHDWDSVRSRCFNMVIEARNRITEITKLPKICPDNWLGQMATILFPIEDTVAFKKTLYNDYQIEMPVMTHKEHTAFRISIQGYNSEKDIDHLINSLEELI</sequence>
<dbReference type="Gene3D" id="3.40.640.10">
    <property type="entry name" value="Type I PLP-dependent aspartate aminotransferase-like (Major domain)"/>
    <property type="match status" value="1"/>
</dbReference>
<accession>A0A382GSU7</accession>
<protein>
    <recommendedName>
        <fullName evidence="2">Aminotransferase class V domain-containing protein</fullName>
    </recommendedName>
</protein>
<keyword evidence="1" id="KW-0663">Pyridoxal phosphate</keyword>
<feature type="domain" description="Aminotransferase class V" evidence="2">
    <location>
        <begin position="29"/>
        <end position="383"/>
    </location>
</feature>
<dbReference type="PANTHER" id="PTHR43092:SF2">
    <property type="entry name" value="HERCYNYLCYSTEINE SULFOXIDE LYASE"/>
    <property type="match status" value="1"/>
</dbReference>
<dbReference type="EMBL" id="UINC01057125">
    <property type="protein sequence ID" value="SVB77952.1"/>
    <property type="molecule type" value="Genomic_DNA"/>
</dbReference>
<proteinExistence type="predicted"/>
<evidence type="ECO:0000256" key="1">
    <source>
        <dbReference type="ARBA" id="ARBA00022898"/>
    </source>
</evidence>
<organism evidence="3">
    <name type="scientific">marine metagenome</name>
    <dbReference type="NCBI Taxonomy" id="408172"/>
    <lineage>
        <taxon>unclassified sequences</taxon>
        <taxon>metagenomes</taxon>
        <taxon>ecological metagenomes</taxon>
    </lineage>
</organism>
<evidence type="ECO:0000259" key="2">
    <source>
        <dbReference type="Pfam" id="PF00266"/>
    </source>
</evidence>
<dbReference type="InterPro" id="IPR015421">
    <property type="entry name" value="PyrdxlP-dep_Trfase_major"/>
</dbReference>
<dbReference type="InterPro" id="IPR000192">
    <property type="entry name" value="Aminotrans_V_dom"/>
</dbReference>
<dbReference type="InterPro" id="IPR015422">
    <property type="entry name" value="PyrdxlP-dep_Trfase_small"/>
</dbReference>
<gene>
    <name evidence="3" type="ORF">METZ01_LOCUS230806</name>
</gene>
<dbReference type="Pfam" id="PF00266">
    <property type="entry name" value="Aminotran_5"/>
    <property type="match status" value="1"/>
</dbReference>
<dbReference type="SUPFAM" id="SSF53383">
    <property type="entry name" value="PLP-dependent transferases"/>
    <property type="match status" value="1"/>
</dbReference>
<reference evidence="3" key="1">
    <citation type="submission" date="2018-05" db="EMBL/GenBank/DDBJ databases">
        <authorList>
            <person name="Lanie J.A."/>
            <person name="Ng W.-L."/>
            <person name="Kazmierczak K.M."/>
            <person name="Andrzejewski T.M."/>
            <person name="Davidsen T.M."/>
            <person name="Wayne K.J."/>
            <person name="Tettelin H."/>
            <person name="Glass J.I."/>
            <person name="Rusch D."/>
            <person name="Podicherti R."/>
            <person name="Tsui H.-C.T."/>
            <person name="Winkler M.E."/>
        </authorList>
    </citation>
    <scope>NUCLEOTIDE SEQUENCE</scope>
</reference>
<name>A0A382GSU7_9ZZZZ</name>
<dbReference type="AlphaFoldDB" id="A0A382GSU7"/>
<dbReference type="PANTHER" id="PTHR43092">
    <property type="entry name" value="L-CYSTEINE DESULFHYDRASE"/>
    <property type="match status" value="1"/>
</dbReference>
<dbReference type="Gene3D" id="3.90.1150.10">
    <property type="entry name" value="Aspartate Aminotransferase, domain 1"/>
    <property type="match status" value="1"/>
</dbReference>
<evidence type="ECO:0000313" key="3">
    <source>
        <dbReference type="EMBL" id="SVB77952.1"/>
    </source>
</evidence>